<evidence type="ECO:0000256" key="1">
    <source>
        <dbReference type="ARBA" id="ARBA00004141"/>
    </source>
</evidence>
<dbReference type="PROSITE" id="PS50801">
    <property type="entry name" value="STAS"/>
    <property type="match status" value="1"/>
</dbReference>
<feature type="transmembrane region" description="Helical" evidence="5">
    <location>
        <begin position="357"/>
        <end position="387"/>
    </location>
</feature>
<keyword evidence="8" id="KW-1185">Reference proteome</keyword>
<feature type="transmembrane region" description="Helical" evidence="5">
    <location>
        <begin position="126"/>
        <end position="144"/>
    </location>
</feature>
<dbReference type="EMBL" id="VFQC01000001">
    <property type="protein sequence ID" value="TQN33251.1"/>
    <property type="molecule type" value="Genomic_DNA"/>
</dbReference>
<accession>A0A543NN44</accession>
<feature type="transmembrane region" description="Helical" evidence="5">
    <location>
        <begin position="23"/>
        <end position="46"/>
    </location>
</feature>
<comment type="caution">
    <text evidence="7">The sequence shown here is derived from an EMBL/GenBank/DDBJ whole genome shotgun (WGS) entry which is preliminary data.</text>
</comment>
<evidence type="ECO:0000313" key="8">
    <source>
        <dbReference type="Proteomes" id="UP000317422"/>
    </source>
</evidence>
<dbReference type="RefSeq" id="WP_141924642.1">
    <property type="nucleotide sequence ID" value="NZ_VFQC01000001.1"/>
</dbReference>
<evidence type="ECO:0000256" key="5">
    <source>
        <dbReference type="SAM" id="Phobius"/>
    </source>
</evidence>
<evidence type="ECO:0000259" key="6">
    <source>
        <dbReference type="PROSITE" id="PS50801"/>
    </source>
</evidence>
<feature type="domain" description="STAS" evidence="6">
    <location>
        <begin position="397"/>
        <end position="492"/>
    </location>
</feature>
<dbReference type="InterPro" id="IPR011547">
    <property type="entry name" value="SLC26A/SulP_dom"/>
</dbReference>
<dbReference type="CDD" id="cd07042">
    <property type="entry name" value="STAS_SulP_like_sulfate_transporter"/>
    <property type="match status" value="1"/>
</dbReference>
<dbReference type="PANTHER" id="PTHR43310:SF1">
    <property type="entry name" value="SULFATE TRANSPORTER YBAR-RELATED"/>
    <property type="match status" value="1"/>
</dbReference>
<comment type="subcellular location">
    <subcellularLocation>
        <location evidence="1">Membrane</location>
        <topology evidence="1">Multi-pass membrane protein</topology>
    </subcellularLocation>
</comment>
<organism evidence="7 8">
    <name type="scientific">Haloactinospora alba</name>
    <dbReference type="NCBI Taxonomy" id="405555"/>
    <lineage>
        <taxon>Bacteria</taxon>
        <taxon>Bacillati</taxon>
        <taxon>Actinomycetota</taxon>
        <taxon>Actinomycetes</taxon>
        <taxon>Streptosporangiales</taxon>
        <taxon>Nocardiopsidaceae</taxon>
        <taxon>Haloactinospora</taxon>
    </lineage>
</organism>
<proteinExistence type="predicted"/>
<evidence type="ECO:0000256" key="2">
    <source>
        <dbReference type="ARBA" id="ARBA00022692"/>
    </source>
</evidence>
<feature type="transmembrane region" description="Helical" evidence="5">
    <location>
        <begin position="94"/>
        <end position="114"/>
    </location>
</feature>
<reference evidence="7 8" key="1">
    <citation type="submission" date="2019-06" db="EMBL/GenBank/DDBJ databases">
        <title>Sequencing the genomes of 1000 actinobacteria strains.</title>
        <authorList>
            <person name="Klenk H.-P."/>
        </authorList>
    </citation>
    <scope>NUCLEOTIDE SEQUENCE [LARGE SCALE GENOMIC DNA]</scope>
    <source>
        <strain evidence="7 8">DSM 45015</strain>
    </source>
</reference>
<dbReference type="Pfam" id="PF01740">
    <property type="entry name" value="STAS"/>
    <property type="match status" value="1"/>
</dbReference>
<feature type="transmembrane region" description="Helical" evidence="5">
    <location>
        <begin position="173"/>
        <end position="194"/>
    </location>
</feature>
<feature type="transmembrane region" description="Helical" evidence="5">
    <location>
        <begin position="319"/>
        <end position="337"/>
    </location>
</feature>
<feature type="transmembrane region" description="Helical" evidence="5">
    <location>
        <begin position="58"/>
        <end position="82"/>
    </location>
</feature>
<feature type="transmembrane region" description="Helical" evidence="5">
    <location>
        <begin position="225"/>
        <end position="244"/>
    </location>
</feature>
<protein>
    <submittedName>
        <fullName evidence="7">SulP family sulfate permease</fullName>
    </submittedName>
</protein>
<dbReference type="PANTHER" id="PTHR43310">
    <property type="entry name" value="SULFATE TRANSPORTER YBAR-RELATED"/>
    <property type="match status" value="1"/>
</dbReference>
<name>A0A543NN44_9ACTN</name>
<evidence type="ECO:0000313" key="7">
    <source>
        <dbReference type="EMBL" id="TQN33251.1"/>
    </source>
</evidence>
<dbReference type="Gene3D" id="3.30.750.24">
    <property type="entry name" value="STAS domain"/>
    <property type="match status" value="1"/>
</dbReference>
<feature type="transmembrane region" description="Helical" evidence="5">
    <location>
        <begin position="150"/>
        <end position="166"/>
    </location>
</feature>
<dbReference type="AlphaFoldDB" id="A0A543NN44"/>
<dbReference type="InterPro" id="IPR052706">
    <property type="entry name" value="Membrane-Transporter-like"/>
</dbReference>
<keyword evidence="4 5" id="KW-0472">Membrane</keyword>
<evidence type="ECO:0000256" key="3">
    <source>
        <dbReference type="ARBA" id="ARBA00022989"/>
    </source>
</evidence>
<feature type="transmembrane region" description="Helical" evidence="5">
    <location>
        <begin position="294"/>
        <end position="314"/>
    </location>
</feature>
<dbReference type="SUPFAM" id="SSF52091">
    <property type="entry name" value="SpoIIaa-like"/>
    <property type="match status" value="1"/>
</dbReference>
<sequence>MTTQKLTWPQATLSTLSVLRTEALSGLVVALALIPNAISFSIIAGVDPRVGLYATFTMAVTTALLGGRPAMISSATAAMTLIVAPLGQEHGLDYILAATILAGVFQAVLGMVGVAKLMRFVPPSVMTGFVNALAVLIFTAQVPHFAGDGWVVYSLIGVGLAVIAVLPKLTRAIPAPLVSIVVITAAAWGGGLSMPTVGEMGHLPEAFPVPIVPDVPLTLETLQTIAPVAFTLALAGLMESLMTAKLVDEMTDTRSDKGKEARGQGIANIITGFFGGMAGCATVGPTVINVKSKARTRASTFLAGVFLLLLVVVLSEPVAAIPVAALVAVMIYVSITTMDWHSVHPGTLRRMPWSETFVMVVTFGVVVATHNLALGVFVGVITSMVVFARRAAHLTEVTSVLDPEGGARVYFVHGELFFASSNEIVWQFDYNEENIDHVTIDLSGAHVWDSSAVAALDHATEKFSRNDIEVEITGLNASSAALHRELSGTLPR</sequence>
<dbReference type="Pfam" id="PF00916">
    <property type="entry name" value="Sulfate_transp"/>
    <property type="match status" value="2"/>
</dbReference>
<dbReference type="GO" id="GO:0016020">
    <property type="term" value="C:membrane"/>
    <property type="evidence" value="ECO:0007669"/>
    <property type="project" value="UniProtKB-SubCell"/>
</dbReference>
<keyword evidence="2 5" id="KW-0812">Transmembrane</keyword>
<dbReference type="InterPro" id="IPR002645">
    <property type="entry name" value="STAS_dom"/>
</dbReference>
<dbReference type="OrthoDB" id="9771198at2"/>
<dbReference type="InterPro" id="IPR036513">
    <property type="entry name" value="STAS_dom_sf"/>
</dbReference>
<dbReference type="Proteomes" id="UP000317422">
    <property type="component" value="Unassembled WGS sequence"/>
</dbReference>
<gene>
    <name evidence="7" type="ORF">FHX37_3256</name>
</gene>
<keyword evidence="3 5" id="KW-1133">Transmembrane helix</keyword>
<evidence type="ECO:0000256" key="4">
    <source>
        <dbReference type="ARBA" id="ARBA00023136"/>
    </source>
</evidence>
<feature type="transmembrane region" description="Helical" evidence="5">
    <location>
        <begin position="265"/>
        <end position="288"/>
    </location>
</feature>